<dbReference type="RefSeq" id="XP_025530231.1">
    <property type="nucleotide sequence ID" value="XM_025671467.1"/>
</dbReference>
<dbReference type="PANTHER" id="PTHR38788:SF3">
    <property type="entry name" value="CLR5 DOMAIN-CONTAINING PROTEIN"/>
    <property type="match status" value="1"/>
</dbReference>
<organism evidence="2 3">
    <name type="scientific">Aspergillus japonicus CBS 114.51</name>
    <dbReference type="NCBI Taxonomy" id="1448312"/>
    <lineage>
        <taxon>Eukaryota</taxon>
        <taxon>Fungi</taxon>
        <taxon>Dikarya</taxon>
        <taxon>Ascomycota</taxon>
        <taxon>Pezizomycotina</taxon>
        <taxon>Eurotiomycetes</taxon>
        <taxon>Eurotiomycetidae</taxon>
        <taxon>Eurotiales</taxon>
        <taxon>Aspergillaceae</taxon>
        <taxon>Aspergillus</taxon>
        <taxon>Aspergillus subgen. Circumdati</taxon>
    </lineage>
</organism>
<protein>
    <recommendedName>
        <fullName evidence="1">Clr5 domain-containing protein</fullName>
    </recommendedName>
</protein>
<name>A0A8T8X841_ASPJA</name>
<dbReference type="PANTHER" id="PTHR38788">
    <property type="entry name" value="CLR5 DOMAIN-CONTAINING PROTEIN"/>
    <property type="match status" value="1"/>
</dbReference>
<evidence type="ECO:0000313" key="2">
    <source>
        <dbReference type="EMBL" id="RAH84337.1"/>
    </source>
</evidence>
<proteinExistence type="predicted"/>
<feature type="domain" description="Clr5" evidence="1">
    <location>
        <begin position="4"/>
        <end position="52"/>
    </location>
</feature>
<accession>A0A8T8X841</accession>
<dbReference type="OrthoDB" id="4499077at2759"/>
<keyword evidence="3" id="KW-1185">Reference proteome</keyword>
<evidence type="ECO:0000259" key="1">
    <source>
        <dbReference type="Pfam" id="PF14420"/>
    </source>
</evidence>
<dbReference type="AlphaFoldDB" id="A0A8T8X841"/>
<evidence type="ECO:0000313" key="3">
    <source>
        <dbReference type="Proteomes" id="UP000249497"/>
    </source>
</evidence>
<dbReference type="EMBL" id="KZ824778">
    <property type="protein sequence ID" value="RAH84337.1"/>
    <property type="molecule type" value="Genomic_DNA"/>
</dbReference>
<dbReference type="GeneID" id="37175159"/>
<gene>
    <name evidence="2" type="ORF">BO86DRAFT_386971</name>
</gene>
<dbReference type="InterPro" id="IPR025676">
    <property type="entry name" value="Clr5_dom"/>
</dbReference>
<sequence length="158" mass="18688">MALAAHQSIIRKLYCDENMTLGDLREYMEREIGIRASKDTYKRWFRKWGLCKNRRGDIWTWASHRIEKRKAGQGNKETEVHFNGTVIDHKRVQKEIARHVSTMDRIEARAPALLPHRAIASLRPWDQLLICRIPPTQLPSMDIKFWRRPDRTTSNRAV</sequence>
<dbReference type="Proteomes" id="UP000249497">
    <property type="component" value="Unassembled WGS sequence"/>
</dbReference>
<dbReference type="Pfam" id="PF14420">
    <property type="entry name" value="Clr5"/>
    <property type="match status" value="1"/>
</dbReference>
<reference evidence="2 3" key="1">
    <citation type="submission" date="2018-02" db="EMBL/GenBank/DDBJ databases">
        <title>The genomes of Aspergillus section Nigri reveals drivers in fungal speciation.</title>
        <authorList>
            <consortium name="DOE Joint Genome Institute"/>
            <person name="Vesth T.C."/>
            <person name="Nybo J."/>
            <person name="Theobald S."/>
            <person name="Brandl J."/>
            <person name="Frisvad J.C."/>
            <person name="Nielsen K.F."/>
            <person name="Lyhne E.K."/>
            <person name="Kogle M.E."/>
            <person name="Kuo A."/>
            <person name="Riley R."/>
            <person name="Clum A."/>
            <person name="Nolan M."/>
            <person name="Lipzen A."/>
            <person name="Salamov A."/>
            <person name="Henrissat B."/>
            <person name="Wiebenga A."/>
            <person name="De vries R.P."/>
            <person name="Grigoriev I.V."/>
            <person name="Mortensen U.H."/>
            <person name="Andersen M.R."/>
            <person name="Baker S.E."/>
        </authorList>
    </citation>
    <scope>NUCLEOTIDE SEQUENCE [LARGE SCALE GENOMIC DNA]</scope>
    <source>
        <strain evidence="2 3">CBS 114.51</strain>
    </source>
</reference>